<keyword evidence="2 4" id="KW-0479">Metal-binding</keyword>
<evidence type="ECO:0000256" key="1">
    <source>
        <dbReference type="ARBA" id="ARBA00006217"/>
    </source>
</evidence>
<accession>A0A096BWN9</accession>
<dbReference type="Pfam" id="PF00484">
    <property type="entry name" value="Pro_CA"/>
    <property type="match status" value="1"/>
</dbReference>
<protein>
    <submittedName>
        <fullName evidence="5">Carbonate dehydratase</fullName>
    </submittedName>
</protein>
<dbReference type="PANTHER" id="PTHR43175">
    <property type="entry name" value="CARBONIC ANHYDRASE"/>
    <property type="match status" value="1"/>
</dbReference>
<dbReference type="SMART" id="SM00947">
    <property type="entry name" value="Pro_CA"/>
    <property type="match status" value="1"/>
</dbReference>
<organism evidence="5 6">
    <name type="scientific">Prevotella melaninogenica DNF00666</name>
    <dbReference type="NCBI Taxonomy" id="1401073"/>
    <lineage>
        <taxon>Bacteria</taxon>
        <taxon>Pseudomonadati</taxon>
        <taxon>Bacteroidota</taxon>
        <taxon>Bacteroidia</taxon>
        <taxon>Bacteroidales</taxon>
        <taxon>Prevotellaceae</taxon>
        <taxon>Prevotella</taxon>
    </lineage>
</organism>
<comment type="similarity">
    <text evidence="1">Belongs to the beta-class carbonic anhydrase family.</text>
</comment>
<gene>
    <name evidence="5" type="ORF">HMPREF0661_07525</name>
</gene>
<reference evidence="5 6" key="1">
    <citation type="submission" date="2014-07" db="EMBL/GenBank/DDBJ databases">
        <authorList>
            <person name="McCorrison J."/>
            <person name="Sanka R."/>
            <person name="Torralba M."/>
            <person name="Gillis M."/>
            <person name="Haft D.H."/>
            <person name="Methe B."/>
            <person name="Sutton G."/>
            <person name="Nelson K.E."/>
        </authorList>
    </citation>
    <scope>NUCLEOTIDE SEQUENCE [LARGE SCALE GENOMIC DNA]</scope>
    <source>
        <strain evidence="5 6">DNF00666</strain>
    </source>
</reference>
<dbReference type="PANTHER" id="PTHR43175:SF3">
    <property type="entry name" value="CARBON DISULFIDE HYDROLASE"/>
    <property type="match status" value="1"/>
</dbReference>
<comment type="cofactor">
    <cofactor evidence="4">
        <name>Zn(2+)</name>
        <dbReference type="ChEBI" id="CHEBI:29105"/>
    </cofactor>
    <text evidence="4">Binds 1 zinc ion per subunit.</text>
</comment>
<feature type="binding site" evidence="4">
    <location>
        <position position="94"/>
    </location>
    <ligand>
        <name>Zn(2+)</name>
        <dbReference type="ChEBI" id="CHEBI:29105"/>
    </ligand>
</feature>
<keyword evidence="3 4" id="KW-0862">Zinc</keyword>
<dbReference type="InterPro" id="IPR036874">
    <property type="entry name" value="Carbonic_anhydrase_sf"/>
</dbReference>
<feature type="binding site" evidence="4">
    <location>
        <position position="36"/>
    </location>
    <ligand>
        <name>Zn(2+)</name>
        <dbReference type="ChEBI" id="CHEBI:29105"/>
    </ligand>
</feature>
<evidence type="ECO:0000256" key="4">
    <source>
        <dbReference type="PIRSR" id="PIRSR601765-1"/>
    </source>
</evidence>
<dbReference type="AlphaFoldDB" id="A0A096BWN9"/>
<evidence type="ECO:0000313" key="5">
    <source>
        <dbReference type="EMBL" id="KGF47137.1"/>
    </source>
</evidence>
<feature type="binding site" evidence="4">
    <location>
        <position position="97"/>
    </location>
    <ligand>
        <name>Zn(2+)</name>
        <dbReference type="ChEBI" id="CHEBI:29105"/>
    </ligand>
</feature>
<feature type="binding site" evidence="4">
    <location>
        <position position="38"/>
    </location>
    <ligand>
        <name>Zn(2+)</name>
        <dbReference type="ChEBI" id="CHEBI:29105"/>
    </ligand>
</feature>
<dbReference type="GO" id="GO:0004089">
    <property type="term" value="F:carbonate dehydratase activity"/>
    <property type="evidence" value="ECO:0007669"/>
    <property type="project" value="InterPro"/>
</dbReference>
<dbReference type="Gene3D" id="3.40.1050.10">
    <property type="entry name" value="Carbonic anhydrase"/>
    <property type="match status" value="1"/>
</dbReference>
<evidence type="ECO:0000256" key="3">
    <source>
        <dbReference type="ARBA" id="ARBA00022833"/>
    </source>
</evidence>
<comment type="caution">
    <text evidence="5">The sequence shown here is derived from an EMBL/GenBank/DDBJ whole genome shotgun (WGS) entry which is preliminary data.</text>
</comment>
<dbReference type="CDD" id="cd03379">
    <property type="entry name" value="beta_CA_cladeD"/>
    <property type="match status" value="1"/>
</dbReference>
<dbReference type="RefSeq" id="WP_036865218.1">
    <property type="nucleotide sequence ID" value="NZ_JRNS01000380.1"/>
</dbReference>
<dbReference type="EMBL" id="JRNS01000380">
    <property type="protein sequence ID" value="KGF47137.1"/>
    <property type="molecule type" value="Genomic_DNA"/>
</dbReference>
<evidence type="ECO:0000313" key="6">
    <source>
        <dbReference type="Proteomes" id="UP000029578"/>
    </source>
</evidence>
<dbReference type="GO" id="GO:0008270">
    <property type="term" value="F:zinc ion binding"/>
    <property type="evidence" value="ECO:0007669"/>
    <property type="project" value="InterPro"/>
</dbReference>
<sequence length="179" mass="19940">MIDQILSYNKRFVAEKGYEPFITSGQPDMKLAIVSCMDTRLTKLLPNALGLRNGDAKIIKVAGGTILTPYDSVMRSLLVAIYELGCQEVMIIHHSGCGACNMNADYFLHLMRERGITDEAIKEAEQQINLNEYLDGFHDTVASVRRTVSTVQQHPLVPKDIIVRGFIIDSRTGELTPVD</sequence>
<proteinExistence type="inferred from homology"/>
<name>A0A096BWN9_9BACT</name>
<evidence type="ECO:0000256" key="2">
    <source>
        <dbReference type="ARBA" id="ARBA00022723"/>
    </source>
</evidence>
<dbReference type="SUPFAM" id="SSF53056">
    <property type="entry name" value="beta-carbonic anhydrase, cab"/>
    <property type="match status" value="1"/>
</dbReference>
<dbReference type="InterPro" id="IPR001765">
    <property type="entry name" value="Carbonic_anhydrase"/>
</dbReference>
<dbReference type="Proteomes" id="UP000029578">
    <property type="component" value="Unassembled WGS sequence"/>
</dbReference>